<proteinExistence type="predicted"/>
<feature type="region of interest" description="Disordered" evidence="1">
    <location>
        <begin position="734"/>
        <end position="760"/>
    </location>
</feature>
<feature type="domain" description="SH3b" evidence="4">
    <location>
        <begin position="654"/>
        <end position="725"/>
    </location>
</feature>
<feature type="compositionally biased region" description="Pro residues" evidence="1">
    <location>
        <begin position="528"/>
        <end position="538"/>
    </location>
</feature>
<reference evidence="5" key="1">
    <citation type="submission" date="2020-10" db="EMBL/GenBank/DDBJ databases">
        <authorList>
            <person name="Gilroy R."/>
        </authorList>
    </citation>
    <scope>NUCLEOTIDE SEQUENCE</scope>
    <source>
        <strain evidence="5">ChiHile30-977</strain>
    </source>
</reference>
<dbReference type="InterPro" id="IPR003646">
    <property type="entry name" value="SH3-like_bac-type"/>
</dbReference>
<evidence type="ECO:0000256" key="3">
    <source>
        <dbReference type="SAM" id="SignalP"/>
    </source>
</evidence>
<feature type="region of interest" description="Disordered" evidence="1">
    <location>
        <begin position="1080"/>
        <end position="1255"/>
    </location>
</feature>
<protein>
    <recommendedName>
        <fullName evidence="4">SH3b domain-containing protein</fullName>
    </recommendedName>
</protein>
<evidence type="ECO:0000313" key="5">
    <source>
        <dbReference type="EMBL" id="HIQ63163.1"/>
    </source>
</evidence>
<feature type="chain" id="PRO_5038365926" description="SH3b domain-containing protein" evidence="3">
    <location>
        <begin position="24"/>
        <end position="1255"/>
    </location>
</feature>
<feature type="transmembrane region" description="Helical" evidence="2">
    <location>
        <begin position="1050"/>
        <end position="1069"/>
    </location>
</feature>
<dbReference type="Proteomes" id="UP000886819">
    <property type="component" value="Unassembled WGS sequence"/>
</dbReference>
<dbReference type="Pfam" id="PF13457">
    <property type="entry name" value="GW"/>
    <property type="match status" value="1"/>
</dbReference>
<feature type="region of interest" description="Disordered" evidence="1">
    <location>
        <begin position="980"/>
        <end position="1041"/>
    </location>
</feature>
<feature type="compositionally biased region" description="Low complexity" evidence="1">
    <location>
        <begin position="980"/>
        <end position="1011"/>
    </location>
</feature>
<dbReference type="SMART" id="SM00287">
    <property type="entry name" value="SH3b"/>
    <property type="match status" value="2"/>
</dbReference>
<keyword evidence="2" id="KW-0472">Membrane</keyword>
<feature type="domain" description="SH3b" evidence="4">
    <location>
        <begin position="860"/>
        <end position="925"/>
    </location>
</feature>
<comment type="caution">
    <text evidence="5">The sequence shown here is derived from an EMBL/GenBank/DDBJ whole genome shotgun (WGS) entry which is preliminary data.</text>
</comment>
<accession>A0A9D0YYH9</accession>
<dbReference type="Gene3D" id="2.30.30.40">
    <property type="entry name" value="SH3 Domains"/>
    <property type="match status" value="1"/>
</dbReference>
<keyword evidence="3" id="KW-0732">Signal</keyword>
<keyword evidence="2" id="KW-0812">Transmembrane</keyword>
<dbReference type="PANTHER" id="PTHR48148">
    <property type="entry name" value="KERATINOCYTE PROLINE-RICH PROTEIN"/>
    <property type="match status" value="1"/>
</dbReference>
<feature type="signal peptide" evidence="3">
    <location>
        <begin position="1"/>
        <end position="23"/>
    </location>
</feature>
<dbReference type="InterPro" id="IPR025987">
    <property type="entry name" value="GW_dom"/>
</dbReference>
<reference evidence="5" key="2">
    <citation type="journal article" date="2021" name="PeerJ">
        <title>Extensive microbial diversity within the chicken gut microbiome revealed by metagenomics and culture.</title>
        <authorList>
            <person name="Gilroy R."/>
            <person name="Ravi A."/>
            <person name="Getino M."/>
            <person name="Pursley I."/>
            <person name="Horton D.L."/>
            <person name="Alikhan N.F."/>
            <person name="Baker D."/>
            <person name="Gharbi K."/>
            <person name="Hall N."/>
            <person name="Watson M."/>
            <person name="Adriaenssens E.M."/>
            <person name="Foster-Nyarko E."/>
            <person name="Jarju S."/>
            <person name="Secka A."/>
            <person name="Antonio M."/>
            <person name="Oren A."/>
            <person name="Chaudhuri R.R."/>
            <person name="La Ragione R."/>
            <person name="Hildebrand F."/>
            <person name="Pallen M.J."/>
        </authorList>
    </citation>
    <scope>NUCLEOTIDE SEQUENCE</scope>
    <source>
        <strain evidence="5">ChiHile30-977</strain>
    </source>
</reference>
<feature type="compositionally biased region" description="Polar residues" evidence="1">
    <location>
        <begin position="1164"/>
        <end position="1174"/>
    </location>
</feature>
<evidence type="ECO:0000313" key="6">
    <source>
        <dbReference type="Proteomes" id="UP000886819"/>
    </source>
</evidence>
<keyword evidence="2" id="KW-1133">Transmembrane helix</keyword>
<evidence type="ECO:0000259" key="4">
    <source>
        <dbReference type="SMART" id="SM00287"/>
    </source>
</evidence>
<feature type="compositionally biased region" description="Low complexity" evidence="1">
    <location>
        <begin position="539"/>
        <end position="552"/>
    </location>
</feature>
<evidence type="ECO:0000256" key="1">
    <source>
        <dbReference type="SAM" id="MobiDB-lite"/>
    </source>
</evidence>
<feature type="compositionally biased region" description="Low complexity" evidence="1">
    <location>
        <begin position="736"/>
        <end position="760"/>
    </location>
</feature>
<feature type="compositionally biased region" description="Basic and acidic residues" evidence="1">
    <location>
        <begin position="1245"/>
        <end position="1255"/>
    </location>
</feature>
<dbReference type="AlphaFoldDB" id="A0A9D0YYH9"/>
<gene>
    <name evidence="5" type="ORF">IAA66_06195</name>
</gene>
<organism evidence="5 6">
    <name type="scientific">Candidatus Avichristensenella intestinipullorum</name>
    <dbReference type="NCBI Taxonomy" id="2840693"/>
    <lineage>
        <taxon>Bacteria</taxon>
        <taxon>Bacillati</taxon>
        <taxon>Bacillota</taxon>
        <taxon>Clostridia</taxon>
        <taxon>Candidatus Avichristensenella</taxon>
    </lineage>
</organism>
<feature type="region of interest" description="Disordered" evidence="1">
    <location>
        <begin position="523"/>
        <end position="561"/>
    </location>
</feature>
<name>A0A9D0YYH9_9FIRM</name>
<dbReference type="EMBL" id="DVFI01000092">
    <property type="protein sequence ID" value="HIQ63163.1"/>
    <property type="molecule type" value="Genomic_DNA"/>
</dbReference>
<evidence type="ECO:0000256" key="2">
    <source>
        <dbReference type="SAM" id="Phobius"/>
    </source>
</evidence>
<dbReference type="PANTHER" id="PTHR48148:SF2">
    <property type="entry name" value="PA14 DOMAIN-CONTAINING PROTEIN"/>
    <property type="match status" value="1"/>
</dbReference>
<sequence length="1255" mass="135312">MAFRRLFCLMLALALLLPCTAFASPGLMDITVYYQSGTDETGQPIVVSAVRGVDYDWAYTDQTQTRIWIQVLPGSLVPLNYVRITALIDDGMGGVNEYTYFDVMTGQEWLNLETSETTPLALQLRSADGATIQGDTLTLSYNAYTPGGTVDPTPPAVETPAIEYEQLPAYEDPRGRVTGQNAALYSAPNGDYVASVSADALVTFQQGMEFSTQHDAQGGLWCLVALEDGTQGYLKMSEFRFLTADEAYQLDHPQQSWEEPETPYAVVGGNGAMGYDAYGQPAYDANGQPVTLLPDARVYYTGNRFYDANNRILMEVVLLPEGTQSAYIYLDDVSYFMNTQQATEYQESLKEQMPEHETDFLRPNGGAPLRSADGSESGSYFSGEEVLRLTGESFHIGNTLVLGVSVYPDGASGYVTLSDISHFMTQQEVTQWEEAQKEQMPEHENEYARTGQNGAPIYNANGQLTGQTLEAGVTLCYTGESLYSGNTLLVRMLVQPENQVSYYLPVGSLQFLTNAERDEYLESLLPDPTQPPTQPPTEAPTASPTEAPTTSPTEPPKQEMPAVSNTYGYAEINAGGATLYNANLTQAGTLSAHAVVQYQPNANKLYDPNGRLLVYVTQQNGASGYVMVDNMTFLSQAEAEEIANPQEDPVPQATGHAYVLGNNVSMRRSPSATSAATGTVNANNVVKLDGSERDGNGNIWHYATYTSGATTLSGWIASSSLQIMTAEQEEAYLREQQATQPPQPTQTATAQPTSSPTTQPVRGYMVVTNTQFAPLLLWNDVGAPVKSYLNNGDVVYVDTQITQNGISFNHVVTDKTGEWGYILADYLRAMTQQELNEYFQQSTPQTPSPSAPNYNTGDFSGYALLTSNNVNFRKSPSMSGGRHSQLKQGTLVRVLNEVSAEGYTWYQCESGGVIGYLRGDMLSLLTIREYQLVRTNSSYTQSGSIITPTSTANTSGISSSIWATARPNATSGITFVTLPPMSSASPSPSPSASPSASAQASSSPSPSASPSGGVGGFVTISPSDPDASFGPTTAPTGFPVEETSGPSLTGLWVALGLLLVLGAGGMYGYSVYNKSRRQQAEQRAKRLSEQAQRTGQSGERPAVRRPAPPVTPPGAAAQQQRRDSRQPNPYARPQTPARDGASGMPRASVDGKPLGAQNAAPGASTPSARPQDPNNPYLRQMQSARPGTAPQPPAAPKASETADTAKPKETTDTSAYQRPRMPVAPPPVQPDNAPAEPRRRRRTDRYHDADAKRDE</sequence>